<keyword evidence="3" id="KW-1185">Reference proteome</keyword>
<name>A0A0L7KSU4_OPEBR</name>
<proteinExistence type="predicted"/>
<dbReference type="Proteomes" id="UP000037510">
    <property type="component" value="Unassembled WGS sequence"/>
</dbReference>
<organism evidence="2 3">
    <name type="scientific">Operophtera brumata</name>
    <name type="common">Winter moth</name>
    <name type="synonym">Phalaena brumata</name>
    <dbReference type="NCBI Taxonomy" id="104452"/>
    <lineage>
        <taxon>Eukaryota</taxon>
        <taxon>Metazoa</taxon>
        <taxon>Ecdysozoa</taxon>
        <taxon>Arthropoda</taxon>
        <taxon>Hexapoda</taxon>
        <taxon>Insecta</taxon>
        <taxon>Pterygota</taxon>
        <taxon>Neoptera</taxon>
        <taxon>Endopterygota</taxon>
        <taxon>Lepidoptera</taxon>
        <taxon>Glossata</taxon>
        <taxon>Ditrysia</taxon>
        <taxon>Geometroidea</taxon>
        <taxon>Geometridae</taxon>
        <taxon>Larentiinae</taxon>
        <taxon>Operophtera</taxon>
    </lineage>
</organism>
<feature type="non-terminal residue" evidence="2">
    <location>
        <position position="114"/>
    </location>
</feature>
<evidence type="ECO:0000313" key="2">
    <source>
        <dbReference type="EMBL" id="KOB66109.1"/>
    </source>
</evidence>
<sequence length="114" mass="12760">MNTSWSHHRLCDLQRQAARWRHSRPSIPDTTKPYRSVLKKACSAQLTKPQSSQSIDGDGIFINLSRLGSCRDESMDSVGCDTPGCNQEARPWRASASDVSPQRRIDFTRAPSCP</sequence>
<evidence type="ECO:0000256" key="1">
    <source>
        <dbReference type="SAM" id="MobiDB-lite"/>
    </source>
</evidence>
<dbReference type="EMBL" id="JTDY01006324">
    <property type="protein sequence ID" value="KOB66109.1"/>
    <property type="molecule type" value="Genomic_DNA"/>
</dbReference>
<dbReference type="AlphaFoldDB" id="A0A0L7KSU4"/>
<keyword evidence="2" id="KW-0808">Transferase</keyword>
<comment type="caution">
    <text evidence="2">The sequence shown here is derived from an EMBL/GenBank/DDBJ whole genome shotgun (WGS) entry which is preliminary data.</text>
</comment>
<reference evidence="2 3" key="1">
    <citation type="journal article" date="2015" name="Genome Biol. Evol.">
        <title>The genome of winter moth (Operophtera brumata) provides a genomic perspective on sexual dimorphism and phenology.</title>
        <authorList>
            <person name="Derks M.F."/>
            <person name="Smit S."/>
            <person name="Salis L."/>
            <person name="Schijlen E."/>
            <person name="Bossers A."/>
            <person name="Mateman C."/>
            <person name="Pijl A.S."/>
            <person name="de Ridder D."/>
            <person name="Groenen M.A."/>
            <person name="Visser M.E."/>
            <person name="Megens H.J."/>
        </authorList>
    </citation>
    <scope>NUCLEOTIDE SEQUENCE [LARGE SCALE GENOMIC DNA]</scope>
    <source>
        <strain evidence="2">WM2013NL</strain>
        <tissue evidence="2">Head and thorax</tissue>
    </source>
</reference>
<dbReference type="GO" id="GO:0016740">
    <property type="term" value="F:transferase activity"/>
    <property type="evidence" value="ECO:0007669"/>
    <property type="project" value="UniProtKB-KW"/>
</dbReference>
<gene>
    <name evidence="2" type="ORF">OBRU01_21759</name>
</gene>
<feature type="region of interest" description="Disordered" evidence="1">
    <location>
        <begin position="79"/>
        <end position="114"/>
    </location>
</feature>
<accession>A0A0L7KSU4</accession>
<protein>
    <submittedName>
        <fullName evidence="2">Glycosyl transferase, group 2 family protein</fullName>
    </submittedName>
</protein>
<evidence type="ECO:0000313" key="3">
    <source>
        <dbReference type="Proteomes" id="UP000037510"/>
    </source>
</evidence>